<gene>
    <name evidence="2" type="ORF">MM415A01425_0018</name>
</gene>
<feature type="region of interest" description="Disordered" evidence="1">
    <location>
        <begin position="45"/>
        <end position="67"/>
    </location>
</feature>
<dbReference type="EMBL" id="MT142247">
    <property type="protein sequence ID" value="QJA76852.1"/>
    <property type="molecule type" value="Genomic_DNA"/>
</dbReference>
<evidence type="ECO:0000256" key="1">
    <source>
        <dbReference type="SAM" id="MobiDB-lite"/>
    </source>
</evidence>
<organism evidence="2">
    <name type="scientific">viral metagenome</name>
    <dbReference type="NCBI Taxonomy" id="1070528"/>
    <lineage>
        <taxon>unclassified sequences</taxon>
        <taxon>metagenomes</taxon>
        <taxon>organismal metagenomes</taxon>
    </lineage>
</organism>
<accession>A0A6M3K5S8</accession>
<name>A0A6M3K5S8_9ZZZZ</name>
<evidence type="ECO:0000313" key="2">
    <source>
        <dbReference type="EMBL" id="QJA76852.1"/>
    </source>
</evidence>
<sequence length="246" mass="28371">MTKCEFCGGEYKNVAVHQRFCKAKKEAVEAQAKIDVKIREDAEAKAKAESEETISTPESLQEEAEKAKIEQEVVSEAIAPTVLKEEKEDDNKISDEQIKIVEDTLNDDLSGIKIEIKSKKKGIKEEIKEETILPEVDIAQYINPKDIGIDSDVKIERIKDGLYIKDFNENKENWLPILTKIFDNLKEGDKIVLELRLNIAHEFVDLSYGYRYPGDVFLGLIREYTDEWKDGFNEQNKQVFTFFRTK</sequence>
<protein>
    <submittedName>
        <fullName evidence="2">Uncharacterized protein</fullName>
    </submittedName>
</protein>
<reference evidence="2" key="1">
    <citation type="submission" date="2020-03" db="EMBL/GenBank/DDBJ databases">
        <title>The deep terrestrial virosphere.</title>
        <authorList>
            <person name="Holmfeldt K."/>
            <person name="Nilsson E."/>
            <person name="Simone D."/>
            <person name="Lopez-Fernandez M."/>
            <person name="Wu X."/>
            <person name="de Brujin I."/>
            <person name="Lundin D."/>
            <person name="Andersson A."/>
            <person name="Bertilsson S."/>
            <person name="Dopson M."/>
        </authorList>
    </citation>
    <scope>NUCLEOTIDE SEQUENCE</scope>
    <source>
        <strain evidence="2">MM415A01425</strain>
    </source>
</reference>
<dbReference type="AlphaFoldDB" id="A0A6M3K5S8"/>
<proteinExistence type="predicted"/>